<keyword evidence="2" id="KW-0418">Kinase</keyword>
<keyword evidence="2" id="KW-0808">Transferase</keyword>
<dbReference type="AlphaFoldDB" id="A0A6A6R270"/>
<accession>A0A6A6R270</accession>
<dbReference type="Gene3D" id="1.10.510.10">
    <property type="entry name" value="Transferase(Phosphotransferase) domain 1"/>
    <property type="match status" value="1"/>
</dbReference>
<dbReference type="OrthoDB" id="1668230at2759"/>
<evidence type="ECO:0000259" key="1">
    <source>
        <dbReference type="PROSITE" id="PS50011"/>
    </source>
</evidence>
<dbReference type="Proteomes" id="UP000799750">
    <property type="component" value="Unassembled WGS sequence"/>
</dbReference>
<dbReference type="GO" id="GO:0004674">
    <property type="term" value="F:protein serine/threonine kinase activity"/>
    <property type="evidence" value="ECO:0007669"/>
    <property type="project" value="TreeGrafter"/>
</dbReference>
<dbReference type="InterPro" id="IPR051681">
    <property type="entry name" value="Ser/Thr_Kinases-Pseudokinases"/>
</dbReference>
<dbReference type="Pfam" id="PF00069">
    <property type="entry name" value="Pkinase"/>
    <property type="match status" value="1"/>
</dbReference>
<name>A0A6A6R270_9PEZI</name>
<protein>
    <submittedName>
        <fullName evidence="2">Kinase-like protein</fullName>
    </submittedName>
</protein>
<dbReference type="GO" id="GO:0005524">
    <property type="term" value="F:ATP binding"/>
    <property type="evidence" value="ECO:0007669"/>
    <property type="project" value="InterPro"/>
</dbReference>
<dbReference type="PANTHER" id="PTHR44329">
    <property type="entry name" value="SERINE/THREONINE-PROTEIN KINASE TNNI3K-RELATED"/>
    <property type="match status" value="1"/>
</dbReference>
<evidence type="ECO:0000313" key="2">
    <source>
        <dbReference type="EMBL" id="KAF2498805.1"/>
    </source>
</evidence>
<gene>
    <name evidence="2" type="ORF">BU16DRAFT_524854</name>
</gene>
<dbReference type="PROSITE" id="PS50011">
    <property type="entry name" value="PROTEIN_KINASE_DOM"/>
    <property type="match status" value="1"/>
</dbReference>
<feature type="domain" description="Protein kinase" evidence="1">
    <location>
        <begin position="1"/>
        <end position="273"/>
    </location>
</feature>
<organism evidence="2 3">
    <name type="scientific">Lophium mytilinum</name>
    <dbReference type="NCBI Taxonomy" id="390894"/>
    <lineage>
        <taxon>Eukaryota</taxon>
        <taxon>Fungi</taxon>
        <taxon>Dikarya</taxon>
        <taxon>Ascomycota</taxon>
        <taxon>Pezizomycotina</taxon>
        <taxon>Dothideomycetes</taxon>
        <taxon>Pleosporomycetidae</taxon>
        <taxon>Mytilinidiales</taxon>
        <taxon>Mytilinidiaceae</taxon>
        <taxon>Lophium</taxon>
    </lineage>
</organism>
<reference evidence="2" key="1">
    <citation type="journal article" date="2020" name="Stud. Mycol.">
        <title>101 Dothideomycetes genomes: a test case for predicting lifestyles and emergence of pathogens.</title>
        <authorList>
            <person name="Haridas S."/>
            <person name="Albert R."/>
            <person name="Binder M."/>
            <person name="Bloem J."/>
            <person name="Labutti K."/>
            <person name="Salamov A."/>
            <person name="Andreopoulos B."/>
            <person name="Baker S."/>
            <person name="Barry K."/>
            <person name="Bills G."/>
            <person name="Bluhm B."/>
            <person name="Cannon C."/>
            <person name="Castanera R."/>
            <person name="Culley D."/>
            <person name="Daum C."/>
            <person name="Ezra D."/>
            <person name="Gonzalez J."/>
            <person name="Henrissat B."/>
            <person name="Kuo A."/>
            <person name="Liang C."/>
            <person name="Lipzen A."/>
            <person name="Lutzoni F."/>
            <person name="Magnuson J."/>
            <person name="Mondo S."/>
            <person name="Nolan M."/>
            <person name="Ohm R."/>
            <person name="Pangilinan J."/>
            <person name="Park H.-J."/>
            <person name="Ramirez L."/>
            <person name="Alfaro M."/>
            <person name="Sun H."/>
            <person name="Tritt A."/>
            <person name="Yoshinaga Y."/>
            <person name="Zwiers L.-H."/>
            <person name="Turgeon B."/>
            <person name="Goodwin S."/>
            <person name="Spatafora J."/>
            <person name="Crous P."/>
            <person name="Grigoriev I."/>
        </authorList>
    </citation>
    <scope>NUCLEOTIDE SEQUENCE</scope>
    <source>
        <strain evidence="2">CBS 269.34</strain>
    </source>
</reference>
<sequence>MSESTLSSKSSFELLDDRGYTATVYRIPGTKKVCKISLEKCQHTNFLAEKIAYERFAARKPPSTIPRYYGIDENHPGGLLLEYAEKGNLRDYLFLCNMIEQSPPSPELIYRWARQAAEALSFAHSCGVLHADIHCSNFLLDSNYDLKVADFAGASIDGSKSWSCYRYSHRLFEPGDNDGTKGKGMKITVRSEIFAMGSAMYAMVQGHDPFVELEYANDWEGVKRRILEKEMPDISCLPILGDVIRRCWDLEYAIMEEVLDAIELERCSSWSHL</sequence>
<dbReference type="InterPro" id="IPR000719">
    <property type="entry name" value="Prot_kinase_dom"/>
</dbReference>
<evidence type="ECO:0000313" key="3">
    <source>
        <dbReference type="Proteomes" id="UP000799750"/>
    </source>
</evidence>
<dbReference type="SUPFAM" id="SSF56112">
    <property type="entry name" value="Protein kinase-like (PK-like)"/>
    <property type="match status" value="1"/>
</dbReference>
<dbReference type="EMBL" id="MU004185">
    <property type="protein sequence ID" value="KAF2498805.1"/>
    <property type="molecule type" value="Genomic_DNA"/>
</dbReference>
<keyword evidence="3" id="KW-1185">Reference proteome</keyword>
<proteinExistence type="predicted"/>
<dbReference type="InterPro" id="IPR011009">
    <property type="entry name" value="Kinase-like_dom_sf"/>
</dbReference>